<protein>
    <recommendedName>
        <fullName evidence="1">Galectin domain-containing protein</fullName>
    </recommendedName>
</protein>
<feature type="domain" description="Galectin" evidence="1">
    <location>
        <begin position="1"/>
        <end position="90"/>
    </location>
</feature>
<dbReference type="InterPro" id="IPR001079">
    <property type="entry name" value="Galectin_CRD"/>
</dbReference>
<dbReference type="Pfam" id="PF11514">
    <property type="entry name" value="DUF3219"/>
    <property type="match status" value="1"/>
</dbReference>
<organism evidence="2 3">
    <name type="scientific">Oceanobacillus kimchii</name>
    <dbReference type="NCBI Taxonomy" id="746691"/>
    <lineage>
        <taxon>Bacteria</taxon>
        <taxon>Bacillati</taxon>
        <taxon>Bacillota</taxon>
        <taxon>Bacilli</taxon>
        <taxon>Bacillales</taxon>
        <taxon>Bacillaceae</taxon>
        <taxon>Oceanobacillus</taxon>
    </lineage>
</organism>
<dbReference type="SUPFAM" id="SSF159173">
    <property type="entry name" value="YkvR-like"/>
    <property type="match status" value="1"/>
</dbReference>
<sequence>MVIVLNNHELIARDVKLKDQNEKTELSFYFKVTSETYHDITVLLYENDFRVHIPEKNITFSATIGQYATSINNLYEEGKEGDFFLLLVEK</sequence>
<evidence type="ECO:0000313" key="3">
    <source>
        <dbReference type="Proteomes" id="UP001275436"/>
    </source>
</evidence>
<evidence type="ECO:0000259" key="1">
    <source>
        <dbReference type="PROSITE" id="PS51304"/>
    </source>
</evidence>
<evidence type="ECO:0000313" key="2">
    <source>
        <dbReference type="EMBL" id="GLO64787.1"/>
    </source>
</evidence>
<dbReference type="Proteomes" id="UP001275436">
    <property type="component" value="Unassembled WGS sequence"/>
</dbReference>
<dbReference type="Gene3D" id="2.40.30.80">
    <property type="entry name" value="YkvR-like"/>
    <property type="match status" value="1"/>
</dbReference>
<reference evidence="2 3" key="1">
    <citation type="submission" date="2023-02" db="EMBL/GenBank/DDBJ databases">
        <title>Oceanobacillus kimchii IFOP_LL358 isolated form Alexandrium catenella lab strain.</title>
        <authorList>
            <person name="Gajardo G."/>
            <person name="Ueki S."/>
            <person name="Maruyama F."/>
        </authorList>
    </citation>
    <scope>NUCLEOTIDE SEQUENCE [LARGE SCALE GENOMIC DNA]</scope>
    <source>
        <strain evidence="2 3">IFOP_LL358</strain>
    </source>
</reference>
<dbReference type="PROSITE" id="PS51304">
    <property type="entry name" value="GALECTIN"/>
    <property type="match status" value="1"/>
</dbReference>
<proteinExistence type="predicted"/>
<accession>A0ABQ5TF90</accession>
<keyword evidence="3" id="KW-1185">Reference proteome</keyword>
<gene>
    <name evidence="2" type="primary">ykvR</name>
    <name evidence="2" type="ORF">MACH08_05710</name>
</gene>
<dbReference type="InterPro" id="IPR023105">
    <property type="entry name" value="YkvR-like_sf"/>
</dbReference>
<comment type="caution">
    <text evidence="2">The sequence shown here is derived from an EMBL/GenBank/DDBJ whole genome shotgun (WGS) entry which is preliminary data.</text>
</comment>
<name>A0ABQ5TF90_9BACI</name>
<dbReference type="EMBL" id="BSKO01000001">
    <property type="protein sequence ID" value="GLO64787.1"/>
    <property type="molecule type" value="Genomic_DNA"/>
</dbReference>
<dbReference type="InterPro" id="IPR021596">
    <property type="entry name" value="DUF3219"/>
</dbReference>